<reference evidence="1" key="1">
    <citation type="submission" date="2025-08" db="UniProtKB">
        <authorList>
            <consortium name="Ensembl"/>
        </authorList>
    </citation>
    <scope>IDENTIFICATION</scope>
</reference>
<accession>A0A8B9FDJ9</accession>
<sequence length="69" mass="7983">MGVADLVVCYPIPIGLNKDYNVTKNMSNSRQYMIREICGFPLYERCAIFENNSKDTTILPFFRAFTHKS</sequence>
<proteinExistence type="predicted"/>
<organism evidence="1 2">
    <name type="scientific">Amazona collaria</name>
    <name type="common">yellow-billed parrot</name>
    <dbReference type="NCBI Taxonomy" id="241587"/>
    <lineage>
        <taxon>Eukaryota</taxon>
        <taxon>Metazoa</taxon>
        <taxon>Chordata</taxon>
        <taxon>Craniata</taxon>
        <taxon>Vertebrata</taxon>
        <taxon>Euteleostomi</taxon>
        <taxon>Archelosauria</taxon>
        <taxon>Archosauria</taxon>
        <taxon>Dinosauria</taxon>
        <taxon>Saurischia</taxon>
        <taxon>Theropoda</taxon>
        <taxon>Coelurosauria</taxon>
        <taxon>Aves</taxon>
        <taxon>Neognathae</taxon>
        <taxon>Neoaves</taxon>
        <taxon>Telluraves</taxon>
        <taxon>Australaves</taxon>
        <taxon>Psittaciformes</taxon>
        <taxon>Psittacidae</taxon>
        <taxon>Amazona</taxon>
    </lineage>
</organism>
<name>A0A8B9FDJ9_9PSIT</name>
<reference evidence="1" key="2">
    <citation type="submission" date="2025-09" db="UniProtKB">
        <authorList>
            <consortium name="Ensembl"/>
        </authorList>
    </citation>
    <scope>IDENTIFICATION</scope>
</reference>
<dbReference type="Proteomes" id="UP000694522">
    <property type="component" value="Unplaced"/>
</dbReference>
<keyword evidence="2" id="KW-1185">Reference proteome</keyword>
<protein>
    <submittedName>
        <fullName evidence="1">Uncharacterized protein</fullName>
    </submittedName>
</protein>
<dbReference type="AlphaFoldDB" id="A0A8B9FDJ9"/>
<evidence type="ECO:0000313" key="2">
    <source>
        <dbReference type="Proteomes" id="UP000694522"/>
    </source>
</evidence>
<evidence type="ECO:0000313" key="1">
    <source>
        <dbReference type="Ensembl" id="ENSACOP00000006069.1"/>
    </source>
</evidence>
<dbReference type="Ensembl" id="ENSACOT00000006287.1">
    <property type="protein sequence ID" value="ENSACOP00000006069.1"/>
    <property type="gene ID" value="ENSACOG00000004251.1"/>
</dbReference>